<keyword evidence="3" id="KW-1185">Reference proteome</keyword>
<evidence type="ECO:0000256" key="1">
    <source>
        <dbReference type="SAM" id="MobiDB-lite"/>
    </source>
</evidence>
<accession>A0ABN3P4V6</accession>
<dbReference type="Proteomes" id="UP001501095">
    <property type="component" value="Unassembled WGS sequence"/>
</dbReference>
<dbReference type="EMBL" id="BAAATM010000026">
    <property type="protein sequence ID" value="GAA2557552.1"/>
    <property type="molecule type" value="Genomic_DNA"/>
</dbReference>
<proteinExistence type="predicted"/>
<comment type="caution">
    <text evidence="2">The sequence shown here is derived from an EMBL/GenBank/DDBJ whole genome shotgun (WGS) entry which is preliminary data.</text>
</comment>
<evidence type="ECO:0000313" key="2">
    <source>
        <dbReference type="EMBL" id="GAA2557552.1"/>
    </source>
</evidence>
<feature type="region of interest" description="Disordered" evidence="1">
    <location>
        <begin position="195"/>
        <end position="217"/>
    </location>
</feature>
<organism evidence="2 3">
    <name type="scientific">Streptomyces levis</name>
    <dbReference type="NCBI Taxonomy" id="285566"/>
    <lineage>
        <taxon>Bacteria</taxon>
        <taxon>Bacillati</taxon>
        <taxon>Actinomycetota</taxon>
        <taxon>Actinomycetes</taxon>
        <taxon>Kitasatosporales</taxon>
        <taxon>Streptomycetaceae</taxon>
        <taxon>Streptomyces</taxon>
    </lineage>
</organism>
<gene>
    <name evidence="2" type="ORF">GCM10010423_69030</name>
</gene>
<protein>
    <submittedName>
        <fullName evidence="2">Uncharacterized protein</fullName>
    </submittedName>
</protein>
<name>A0ABN3P4V6_9ACTN</name>
<sequence length="217" mass="23975">MQLRSLNAPKPALIHSEDDLGAALAAEYERAGAPSLRELSRRVPHRPPLPPTTAWRIVHRKGLPASLEQLVTYLTACGVSPAQQRVYAEAYNRFAAVRGVRVTPAPPPRMTHYTDKISPQLRNMLDFLSAEDVETALSVGVSYVASEHARRNGTVPAGYEPVFRSSRQLSSNGDEILHPDNGMKLFLRRLSSPDTLHARISSPPPSKPNISHTHRKQ</sequence>
<reference evidence="2 3" key="1">
    <citation type="journal article" date="2019" name="Int. J. Syst. Evol. Microbiol.">
        <title>The Global Catalogue of Microorganisms (GCM) 10K type strain sequencing project: providing services to taxonomists for standard genome sequencing and annotation.</title>
        <authorList>
            <consortium name="The Broad Institute Genomics Platform"/>
            <consortium name="The Broad Institute Genome Sequencing Center for Infectious Disease"/>
            <person name="Wu L."/>
            <person name="Ma J."/>
        </authorList>
    </citation>
    <scope>NUCLEOTIDE SEQUENCE [LARGE SCALE GENOMIC DNA]</scope>
    <source>
        <strain evidence="2 3">JCM 6924</strain>
    </source>
</reference>
<evidence type="ECO:0000313" key="3">
    <source>
        <dbReference type="Proteomes" id="UP001501095"/>
    </source>
</evidence>